<feature type="region of interest" description="Disordered" evidence="1">
    <location>
        <begin position="572"/>
        <end position="633"/>
    </location>
</feature>
<evidence type="ECO:0000259" key="3">
    <source>
        <dbReference type="PROSITE" id="PS50200"/>
    </source>
</evidence>
<dbReference type="InterPro" id="IPR039664">
    <property type="entry name" value="GRB/APBB1IP"/>
</dbReference>
<dbReference type="GO" id="GO:0007165">
    <property type="term" value="P:signal transduction"/>
    <property type="evidence" value="ECO:0007669"/>
    <property type="project" value="InterPro"/>
</dbReference>
<reference evidence="5" key="1">
    <citation type="submission" date="2011-05" db="EMBL/GenBank/DDBJ databases">
        <authorList>
            <person name="Richards S.R."/>
            <person name="Qu J."/>
            <person name="Jiang H."/>
            <person name="Jhangiani S.N."/>
            <person name="Agravi P."/>
            <person name="Goodspeed R."/>
            <person name="Gross S."/>
            <person name="Mandapat C."/>
            <person name="Jackson L."/>
            <person name="Mathew T."/>
            <person name="Pu L."/>
            <person name="Thornton R."/>
            <person name="Saada N."/>
            <person name="Wilczek-Boney K.B."/>
            <person name="Lee S."/>
            <person name="Kovar C."/>
            <person name="Wu Y."/>
            <person name="Scherer S.E."/>
            <person name="Worley K.C."/>
            <person name="Muzny D.M."/>
            <person name="Gibbs R."/>
        </authorList>
    </citation>
    <scope>NUCLEOTIDE SEQUENCE</scope>
    <source>
        <strain evidence="5">Brora</strain>
    </source>
</reference>
<accession>T1JB27</accession>
<feature type="compositionally biased region" description="Pro residues" evidence="1">
    <location>
        <begin position="994"/>
        <end position="1003"/>
    </location>
</feature>
<dbReference type="PROSITE" id="PS50003">
    <property type="entry name" value="PH_DOMAIN"/>
    <property type="match status" value="1"/>
</dbReference>
<feature type="domain" description="PH" evidence="2">
    <location>
        <begin position="380"/>
        <end position="490"/>
    </location>
</feature>
<protein>
    <recommendedName>
        <fullName evidence="6">Ras-associating domain-containing protein</fullName>
    </recommendedName>
</protein>
<proteinExistence type="predicted"/>
<evidence type="ECO:0000259" key="2">
    <source>
        <dbReference type="PROSITE" id="PS50003"/>
    </source>
</evidence>
<keyword evidence="5" id="KW-1185">Reference proteome</keyword>
<feature type="region of interest" description="Disordered" evidence="1">
    <location>
        <begin position="1"/>
        <end position="30"/>
    </location>
</feature>
<dbReference type="STRING" id="126957.T1JB27"/>
<feature type="compositionally biased region" description="Basic and acidic residues" evidence="1">
    <location>
        <begin position="685"/>
        <end position="695"/>
    </location>
</feature>
<dbReference type="Gene3D" id="2.30.29.30">
    <property type="entry name" value="Pleckstrin-homology domain (PH domain)/Phosphotyrosine-binding domain (PTB)"/>
    <property type="match status" value="1"/>
</dbReference>
<feature type="region of interest" description="Disordered" evidence="1">
    <location>
        <begin position="975"/>
        <end position="1042"/>
    </location>
</feature>
<feature type="region of interest" description="Disordered" evidence="1">
    <location>
        <begin position="882"/>
        <end position="941"/>
    </location>
</feature>
<feature type="compositionally biased region" description="Acidic residues" evidence="1">
    <location>
        <begin position="17"/>
        <end position="28"/>
    </location>
</feature>
<dbReference type="HOGENOM" id="CLU_009391_0_0_1"/>
<reference evidence="4" key="2">
    <citation type="submission" date="2015-02" db="UniProtKB">
        <authorList>
            <consortium name="EnsemblMetazoa"/>
        </authorList>
    </citation>
    <scope>IDENTIFICATION</scope>
</reference>
<dbReference type="EnsemblMetazoa" id="SMAR010958-RA">
    <property type="protein sequence ID" value="SMAR010958-PA"/>
    <property type="gene ID" value="SMAR010958"/>
</dbReference>
<dbReference type="SMART" id="SM00233">
    <property type="entry name" value="PH"/>
    <property type="match status" value="1"/>
</dbReference>
<dbReference type="InterPro" id="IPR039665">
    <property type="entry name" value="PH_APBB1IP"/>
</dbReference>
<dbReference type="Gene3D" id="3.10.20.90">
    <property type="entry name" value="Phosphatidylinositol 3-kinase Catalytic Subunit, Chain A, domain 1"/>
    <property type="match status" value="1"/>
</dbReference>
<dbReference type="SMART" id="SM00314">
    <property type="entry name" value="RA"/>
    <property type="match status" value="1"/>
</dbReference>
<evidence type="ECO:0008006" key="6">
    <source>
        <dbReference type="Google" id="ProtNLM"/>
    </source>
</evidence>
<feature type="compositionally biased region" description="Polar residues" evidence="1">
    <location>
        <begin position="622"/>
        <end position="633"/>
    </location>
</feature>
<feature type="region of interest" description="Disordered" evidence="1">
    <location>
        <begin position="671"/>
        <end position="867"/>
    </location>
</feature>
<dbReference type="PROSITE" id="PS50200">
    <property type="entry name" value="RA"/>
    <property type="match status" value="1"/>
</dbReference>
<dbReference type="InterPro" id="IPR000159">
    <property type="entry name" value="RA_dom"/>
</dbReference>
<dbReference type="SUPFAM" id="SSF50729">
    <property type="entry name" value="PH domain-like"/>
    <property type="match status" value="1"/>
</dbReference>
<dbReference type="OMA" id="ASYRISM"/>
<dbReference type="PANTHER" id="PTHR11243:SF23">
    <property type="entry name" value="LD06925P"/>
    <property type="match status" value="1"/>
</dbReference>
<dbReference type="eggNOG" id="KOG3751">
    <property type="taxonomic scope" value="Eukaryota"/>
</dbReference>
<dbReference type="InterPro" id="IPR011993">
    <property type="entry name" value="PH-like_dom_sf"/>
</dbReference>
<feature type="compositionally biased region" description="Low complexity" evidence="1">
    <location>
        <begin position="572"/>
        <end position="589"/>
    </location>
</feature>
<dbReference type="InterPro" id="IPR001849">
    <property type="entry name" value="PH_domain"/>
</dbReference>
<dbReference type="Proteomes" id="UP000014500">
    <property type="component" value="Unassembled WGS sequence"/>
</dbReference>
<dbReference type="Pfam" id="PF00169">
    <property type="entry name" value="PH"/>
    <property type="match status" value="1"/>
</dbReference>
<dbReference type="PANTHER" id="PTHR11243">
    <property type="entry name" value="GROWTH FACTOR RECEPTOR-BOUND PROTEIN"/>
    <property type="match status" value="1"/>
</dbReference>
<evidence type="ECO:0000313" key="4">
    <source>
        <dbReference type="EnsemblMetazoa" id="SMAR010958-PA"/>
    </source>
</evidence>
<feature type="region of interest" description="Disordered" evidence="1">
    <location>
        <begin position="108"/>
        <end position="140"/>
    </location>
</feature>
<feature type="domain" description="Ras-associating" evidence="3">
    <location>
        <begin position="250"/>
        <end position="336"/>
    </location>
</feature>
<dbReference type="AlphaFoldDB" id="T1JB27"/>
<dbReference type="Pfam" id="PF21989">
    <property type="entry name" value="RA_2"/>
    <property type="match status" value="1"/>
</dbReference>
<dbReference type="PhylomeDB" id="T1JB27"/>
<feature type="compositionally biased region" description="Pro residues" evidence="1">
    <location>
        <begin position="889"/>
        <end position="900"/>
    </location>
</feature>
<dbReference type="InterPro" id="IPR029071">
    <property type="entry name" value="Ubiquitin-like_domsf"/>
</dbReference>
<dbReference type="CDD" id="cd01259">
    <property type="entry name" value="PH_APBB1IP"/>
    <property type="match status" value="1"/>
</dbReference>
<name>T1JB27_STRMM</name>
<evidence type="ECO:0000313" key="5">
    <source>
        <dbReference type="Proteomes" id="UP000014500"/>
    </source>
</evidence>
<dbReference type="EMBL" id="JH432008">
    <property type="status" value="NOT_ANNOTATED_CDS"/>
    <property type="molecule type" value="Genomic_DNA"/>
</dbReference>
<dbReference type="SUPFAM" id="SSF54236">
    <property type="entry name" value="Ubiquitin-like"/>
    <property type="match status" value="1"/>
</dbReference>
<sequence>MASEFEDSTYSSSTSEAEPDSDREDLDFDPQSLLGTWLGELESLKLGLDNVGGGPRPLSTPERLCFSSPRIDSYRFSMANLEDSQDVELDAILGELCALEKELTVKKGHQRSASLVSQGSGGGSGSSYIPSHTRSGSGGANRIKLDLGILPGESDSDDALRLHRTEMGLRTDSPDNDSAFSDNVSMLSSESSASSGTGVTRTDISTSHRIISKISNGSVMTPPTQAEQAARIKAEKIKIALEKMREASVKKLFIKAYTADGSAKSLLIDEKMTSGYVAKLLADKNHIKMDPKWTVIEQIPDLYLERIYEDHEHVVENLLMWTRDSKNKLHFVERPEKYNLFVNPEDYLLIGSSSEKGVDLDDEAKNTLVEEFFSGSGVLVPELEGILYLKSEGKKAWKKHFFVLRASGLYYCPKGKSKSSRDLLCLTTFDANHIYLGVGWKKKYKAPTDYCFAIKHPQIQTKSSKYMKFLCAEDNESLKQWVMGMRIAKFGRQLLENYRHLLQDLAEDDLEVLAHARSCSMVTMPRSSSQCTSPITPLRSLMNELSGLDLPSEPSTPLATLERSWGRRAISRQNSVRSSSSSSGFASNNGCTTPTAEQTGFEADFPMGTIKRKPSMAPKLPLTSTTRSLAKQSMNEDSLASALTLELNSKLSIGRSSLRRSLTDDRISVSGLKRKQSLSEVKSSSLDRNHNKNADIIDSLPLPPPPVDMGTSMEGNSEALPPPPPEAYHNTNVNSVPPLPITSTDRKSSFALSSPSPLLDNPVHKHNPNLSLPPEMLSRNRGSESMDLKSPGGPTVPPKPGQHRSQSQRKLSESDIGPNMPPPFLAELKAQTMSPGLLRRPSPHRKLSLEPYSVGNRCATLGSSSCKTPDKFKKFCFDDDLTTGHQLALPPPPPPLPSPPSVGTKSILKNRKPPPPKRSAETKLSIANGETGGSSQVAPPREFLKDLHRVMEKKWKLAQQLSQDTAAYPVMGFRDLSDDHQSGIGDRNYENLLPLPPPPPPMPSLCLGHRGLRDNSVTNTPKRKPPPPPPKRNENTQLSKGQ</sequence>
<organism evidence="4 5">
    <name type="scientific">Strigamia maritima</name>
    <name type="common">European centipede</name>
    <name type="synonym">Geophilus maritimus</name>
    <dbReference type="NCBI Taxonomy" id="126957"/>
    <lineage>
        <taxon>Eukaryota</taxon>
        <taxon>Metazoa</taxon>
        <taxon>Ecdysozoa</taxon>
        <taxon>Arthropoda</taxon>
        <taxon>Myriapoda</taxon>
        <taxon>Chilopoda</taxon>
        <taxon>Pleurostigmophora</taxon>
        <taxon>Geophilomorpha</taxon>
        <taxon>Linotaeniidae</taxon>
        <taxon>Strigamia</taxon>
    </lineage>
</organism>
<evidence type="ECO:0000256" key="1">
    <source>
        <dbReference type="SAM" id="MobiDB-lite"/>
    </source>
</evidence>